<accession>A0ABS2N7F9</accession>
<comment type="caution">
    <text evidence="1">The sequence shown here is derived from an EMBL/GenBank/DDBJ whole genome shotgun (WGS) entry which is preliminary data.</text>
</comment>
<dbReference type="InterPro" id="IPR007391">
    <property type="entry name" value="Vancomycin_resist_VanW"/>
</dbReference>
<dbReference type="EMBL" id="JAFBDZ010000001">
    <property type="protein sequence ID" value="MBM7583791.1"/>
    <property type="molecule type" value="Genomic_DNA"/>
</dbReference>
<proteinExistence type="predicted"/>
<dbReference type="PANTHER" id="PTHR35788:SF1">
    <property type="entry name" value="EXPORTED PROTEIN"/>
    <property type="match status" value="1"/>
</dbReference>
<dbReference type="PANTHER" id="PTHR35788">
    <property type="entry name" value="EXPORTED PROTEIN-RELATED"/>
    <property type="match status" value="1"/>
</dbReference>
<protein>
    <submittedName>
        <fullName evidence="1">Vancomycin resistance protein YoaR</fullName>
    </submittedName>
</protein>
<name>A0ABS2N7F9_9BACI</name>
<dbReference type="Pfam" id="PF04294">
    <property type="entry name" value="VanW"/>
    <property type="match status" value="1"/>
</dbReference>
<dbReference type="RefSeq" id="WP_205168024.1">
    <property type="nucleotide sequence ID" value="NZ_JAFBDZ010000001.1"/>
</dbReference>
<organism evidence="1 2">
    <name type="scientific">Rossellomorea pakistanensis</name>
    <dbReference type="NCBI Taxonomy" id="992288"/>
    <lineage>
        <taxon>Bacteria</taxon>
        <taxon>Bacillati</taxon>
        <taxon>Bacillota</taxon>
        <taxon>Bacilli</taxon>
        <taxon>Bacillales</taxon>
        <taxon>Bacillaceae</taxon>
        <taxon>Rossellomorea</taxon>
    </lineage>
</organism>
<reference evidence="1 2" key="1">
    <citation type="submission" date="2021-01" db="EMBL/GenBank/DDBJ databases">
        <title>Genomic Encyclopedia of Type Strains, Phase IV (KMG-IV): sequencing the most valuable type-strain genomes for metagenomic binning, comparative biology and taxonomic classification.</title>
        <authorList>
            <person name="Goeker M."/>
        </authorList>
    </citation>
    <scope>NUCLEOTIDE SEQUENCE [LARGE SCALE GENOMIC DNA]</scope>
    <source>
        <strain evidence="1 2">DSM 24834</strain>
    </source>
</reference>
<evidence type="ECO:0000313" key="1">
    <source>
        <dbReference type="EMBL" id="MBM7583791.1"/>
    </source>
</evidence>
<evidence type="ECO:0000313" key="2">
    <source>
        <dbReference type="Proteomes" id="UP001646157"/>
    </source>
</evidence>
<gene>
    <name evidence="1" type="ORF">JOC86_000328</name>
</gene>
<sequence>MKYLLIPFLLLSTPQIAQKDNLQIQHRDKIIKEINHKEFLNPLLGEPYLNQEKYDELLEEIDQQAFIEPKNAYINENGMIMKEKAGFKLYRKQFTEKFLQYFYEKEPRKITIPLLSLHPKVDSELLASIRTQRIGQYITYFNKNNKERANNITLATEAINNHVVFPGETFSFNEVVGKRTIEKGYLSAPVIIKGELSEGIGGGICQVSSTLFNAADNAGVEIVQRYSHSRKVPYVPPGRDATVSWYGPDFTFKNKYNQPLLIRAKIYGGQMIVQLFSSDVIEFEQRKVPSMKNVKKLNRS</sequence>
<dbReference type="Proteomes" id="UP001646157">
    <property type="component" value="Unassembled WGS sequence"/>
</dbReference>
<dbReference type="InterPro" id="IPR052913">
    <property type="entry name" value="Glycopeptide_resist_protein"/>
</dbReference>
<keyword evidence="2" id="KW-1185">Reference proteome</keyword>